<organism evidence="3 4">
    <name type="scientific">Hesseltinella vesiculosa</name>
    <dbReference type="NCBI Taxonomy" id="101127"/>
    <lineage>
        <taxon>Eukaryota</taxon>
        <taxon>Fungi</taxon>
        <taxon>Fungi incertae sedis</taxon>
        <taxon>Mucoromycota</taxon>
        <taxon>Mucoromycotina</taxon>
        <taxon>Mucoromycetes</taxon>
        <taxon>Mucorales</taxon>
        <taxon>Cunninghamellaceae</taxon>
        <taxon>Hesseltinella</taxon>
    </lineage>
</organism>
<sequence length="1298" mass="144968">MTDAEAAVDNSRQAKLMAARKKLKKFQSKRHDQPTSHQHTDSDESHRSMQPSNDKINTSESVGSSLTSPAQSVQSPPPPSPLALSVPPPSTIASESQGTHQQPATHPAAEPVPVPEQHLSPPPARPSPAQEPHVFSSPSPSPSFTSLPPPPRKAVPTQENLPGAPPPAVVQVQSHEPERTHSLPSVMASFAPGAWPTAQQVTDEAPVDVRVAPTPQYTPTSVTKELEDVQHMLTTTMETKRQLEVDKESLQSQMRQLLLTPSISSEDQHSRAESSQPSDEASEAFHSEALAAKQEIESLKTINDDYQVEITRLIDMVNDLEESVARTQADNYTKDRHIQTLSQQLMQASSGTPPPPPGSPAAQRVNQQLLQIVEENQQLKVQFDRMQDDYRELERAHGRMTDKLDDRGKQLNDLQVTSNEKEQQIVALQALVGDKDAELTSLLATKKTEAQEMQHMLDSMTQALSTVQLLESQYSNLRQSLDAAEQSLKDKDHAISTLQHNTDANLEELAHVKALLNNKDNELAAMAATLDSNRLDVTAHAKDLETHQAVIADHERTVQDLRETISKHARDLDTRQATITTHEHTVQDLRSTIDQQAQDIQRLTSSLAASGAELERSQSEHYQQLQEVIDGHASTLGSLKQQLTAMQDKLAEKDSALQTLTDQHQTLVLKHEQAQASFDAHSSSMGRTTTELEALTGTVQRLEQERSNLQAQLIDKNSQMNEASEELARLEQQYTTVKATLDEKESAHADLLKNLSDMELRMQAQADLQARINQLTDRVHGATDLLAQTENKVTSVQESVASLEQSGPSSMSAPSEEMAAQLVELDTLRDEKSAWLAGNQQLGELTLEVERLKAAQADFESTLTLKQDEVDEKQELVELLEEARANLVSELTTLKTRVRELDDASSNTLSPTPTSQPDASQDLIDQLQKEKLQYEATLQELQRTITELEATDASQRTDANHQQDLHQAAKAELEDLRRQCDQLLQQSQHLREEKSSAVSASEEARHHWLTEQTKVVAMTEDLSQLRHQIQQHVATNQRLQQSLDETRQLLANRDQNTEALQWQVSDMESSAATQVADLAEQLKDTQALLEDKTQLLDRIKQQQQQQGLADPEEHDKNERHRQTLDKENKDLQLRLERQLDAFNTIRGELTTVRERELATEQRLVKEKEGLTLENQRLLATVEQVRQEFQEHLNHMWQQHEAVRQHHEEDLSVGRSALDSAQVKLMQNGLSPVSENGFEWTNTDSEDDDHGEHVHDAQPGNQGPQTPHVGRLPPLEKPGFIEFAQAPRCSGCVSEVIDI</sequence>
<dbReference type="PANTHER" id="PTHR43049:SF1">
    <property type="entry name" value="EARLY ENDOSOME ANTIGEN"/>
    <property type="match status" value="1"/>
</dbReference>
<evidence type="ECO:0000313" key="4">
    <source>
        <dbReference type="Proteomes" id="UP000242146"/>
    </source>
</evidence>
<evidence type="ECO:0000256" key="1">
    <source>
        <dbReference type="SAM" id="Coils"/>
    </source>
</evidence>
<comment type="caution">
    <text evidence="3">The sequence shown here is derived from an EMBL/GenBank/DDBJ whole genome shotgun (WGS) entry which is preliminary data.</text>
</comment>
<keyword evidence="1" id="KW-0175">Coiled coil</keyword>
<gene>
    <name evidence="3" type="ORF">DM01DRAFT_307417</name>
</gene>
<dbReference type="EMBL" id="MCGT01000006">
    <property type="protein sequence ID" value="ORX58928.1"/>
    <property type="molecule type" value="Genomic_DNA"/>
</dbReference>
<evidence type="ECO:0000313" key="3">
    <source>
        <dbReference type="EMBL" id="ORX58928.1"/>
    </source>
</evidence>
<keyword evidence="4" id="KW-1185">Reference proteome</keyword>
<dbReference type="Gene3D" id="1.10.287.1490">
    <property type="match status" value="2"/>
</dbReference>
<accession>A0A1X2GQG4</accession>
<feature type="compositionally biased region" description="Basic and acidic residues" evidence="2">
    <location>
        <begin position="29"/>
        <end position="47"/>
    </location>
</feature>
<reference evidence="3 4" key="1">
    <citation type="submission" date="2016-07" db="EMBL/GenBank/DDBJ databases">
        <title>Pervasive Adenine N6-methylation of Active Genes in Fungi.</title>
        <authorList>
            <consortium name="DOE Joint Genome Institute"/>
            <person name="Mondo S.J."/>
            <person name="Dannebaum R.O."/>
            <person name="Kuo R.C."/>
            <person name="Labutti K."/>
            <person name="Haridas S."/>
            <person name="Kuo A."/>
            <person name="Salamov A."/>
            <person name="Ahrendt S.R."/>
            <person name="Lipzen A."/>
            <person name="Sullivan W."/>
            <person name="Andreopoulos W.B."/>
            <person name="Clum A."/>
            <person name="Lindquist E."/>
            <person name="Daum C."/>
            <person name="Ramamoorthy G.K."/>
            <person name="Gryganskyi A."/>
            <person name="Culley D."/>
            <person name="Magnuson J.K."/>
            <person name="James T.Y."/>
            <person name="O'Malley M.A."/>
            <person name="Stajich J.E."/>
            <person name="Spatafora J.W."/>
            <person name="Visel A."/>
            <person name="Grigoriev I.V."/>
        </authorList>
    </citation>
    <scope>NUCLEOTIDE SEQUENCE [LARGE SCALE GENOMIC DNA]</scope>
    <source>
        <strain evidence="3 4">NRRL 3301</strain>
    </source>
</reference>
<feature type="region of interest" description="Disordered" evidence="2">
    <location>
        <begin position="261"/>
        <end position="285"/>
    </location>
</feature>
<feature type="coiled-coil region" evidence="1">
    <location>
        <begin position="544"/>
        <end position="606"/>
    </location>
</feature>
<dbReference type="STRING" id="101127.A0A1X2GQG4"/>
<dbReference type="OrthoDB" id="2289094at2759"/>
<proteinExistence type="predicted"/>
<dbReference type="Proteomes" id="UP000242146">
    <property type="component" value="Unassembled WGS sequence"/>
</dbReference>
<feature type="region of interest" description="Disordered" evidence="2">
    <location>
        <begin position="1239"/>
        <end position="1273"/>
    </location>
</feature>
<name>A0A1X2GQG4_9FUNG</name>
<protein>
    <submittedName>
        <fullName evidence="3">Uncharacterized protein</fullName>
    </submittedName>
</protein>
<feature type="coiled-coil region" evidence="1">
    <location>
        <begin position="863"/>
        <end position="993"/>
    </location>
</feature>
<dbReference type="PANTHER" id="PTHR43049">
    <property type="entry name" value="EARLY ENDOSOME ANTIGEN"/>
    <property type="match status" value="1"/>
</dbReference>
<feature type="coiled-coil region" evidence="1">
    <location>
        <begin position="289"/>
        <end position="330"/>
    </location>
</feature>
<feature type="coiled-coil region" evidence="1">
    <location>
        <begin position="233"/>
        <end position="260"/>
    </location>
</feature>
<feature type="coiled-coil region" evidence="1">
    <location>
        <begin position="467"/>
        <end position="501"/>
    </location>
</feature>
<feature type="compositionally biased region" description="Basic and acidic residues" evidence="2">
    <location>
        <begin position="1111"/>
        <end position="1129"/>
    </location>
</feature>
<feature type="compositionally biased region" description="Low complexity" evidence="2">
    <location>
        <begin position="136"/>
        <end position="146"/>
    </location>
</feature>
<feature type="region of interest" description="Disordered" evidence="2">
    <location>
        <begin position="1"/>
        <end position="180"/>
    </location>
</feature>
<feature type="compositionally biased region" description="Basic residues" evidence="2">
    <location>
        <begin position="18"/>
        <end position="28"/>
    </location>
</feature>
<feature type="compositionally biased region" description="Polar residues" evidence="2">
    <location>
        <begin position="48"/>
        <end position="67"/>
    </location>
</feature>
<feature type="coiled-coil region" evidence="1">
    <location>
        <begin position="362"/>
        <end position="431"/>
    </location>
</feature>
<feature type="compositionally biased region" description="Pro residues" evidence="2">
    <location>
        <begin position="110"/>
        <end position="126"/>
    </location>
</feature>
<feature type="region of interest" description="Disordered" evidence="2">
    <location>
        <begin position="1099"/>
        <end position="1129"/>
    </location>
</feature>
<feature type="coiled-coil region" evidence="1">
    <location>
        <begin position="643"/>
        <end position="806"/>
    </location>
</feature>
<dbReference type="SUPFAM" id="SSF57997">
    <property type="entry name" value="Tropomyosin"/>
    <property type="match status" value="2"/>
</dbReference>
<feature type="compositionally biased region" description="Polar residues" evidence="2">
    <location>
        <begin position="91"/>
        <end position="104"/>
    </location>
</feature>
<evidence type="ECO:0000256" key="2">
    <source>
        <dbReference type="SAM" id="MobiDB-lite"/>
    </source>
</evidence>
<feature type="compositionally biased region" description="Pro residues" evidence="2">
    <location>
        <begin position="75"/>
        <end position="90"/>
    </location>
</feature>